<keyword evidence="4" id="KW-1133">Transmembrane helix</keyword>
<evidence type="ECO:0000313" key="7">
    <source>
        <dbReference type="EMBL" id="RKQ67928.1"/>
    </source>
</evidence>
<comment type="subcellular location">
    <subcellularLocation>
        <location evidence="1">Membrane</location>
        <topology evidence="1">Single-pass membrane protein</topology>
    </subcellularLocation>
</comment>
<comment type="caution">
    <text evidence="7">The sequence shown here is derived from an EMBL/GenBank/DDBJ whole genome shotgun (WGS) entry which is preliminary data.</text>
</comment>
<dbReference type="GO" id="GO:0016020">
    <property type="term" value="C:membrane"/>
    <property type="evidence" value="ECO:0007669"/>
    <property type="project" value="UniProtKB-SubCell"/>
</dbReference>
<dbReference type="EMBL" id="RBIG01000005">
    <property type="protein sequence ID" value="RKQ67928.1"/>
    <property type="molecule type" value="Genomic_DNA"/>
</dbReference>
<dbReference type="AlphaFoldDB" id="A0A420WA98"/>
<reference evidence="7 8" key="1">
    <citation type="submission" date="2018-10" db="EMBL/GenBank/DDBJ databases">
        <title>Comparative analysis of microorganisms from saline springs in Andes Mountain Range, Colombia.</title>
        <authorList>
            <person name="Rubin E."/>
        </authorList>
    </citation>
    <scope>NUCLEOTIDE SEQUENCE [LARGE SCALE GENOMIC DNA]</scope>
    <source>
        <strain evidence="7 8">USBA 36</strain>
    </source>
</reference>
<dbReference type="OrthoDB" id="7251180at2"/>
<dbReference type="Gene3D" id="3.40.50.300">
    <property type="entry name" value="P-loop containing nucleotide triphosphate hydrolases"/>
    <property type="match status" value="1"/>
</dbReference>
<dbReference type="RefSeq" id="WP_008945024.1">
    <property type="nucleotide sequence ID" value="NZ_RBIG01000005.1"/>
</dbReference>
<evidence type="ECO:0000313" key="8">
    <source>
        <dbReference type="Proteomes" id="UP000277424"/>
    </source>
</evidence>
<evidence type="ECO:0000256" key="6">
    <source>
        <dbReference type="ARBA" id="ARBA00023180"/>
    </source>
</evidence>
<keyword evidence="3" id="KW-0812">Transmembrane</keyword>
<evidence type="ECO:0000256" key="2">
    <source>
        <dbReference type="ARBA" id="ARBA00022679"/>
    </source>
</evidence>
<evidence type="ECO:0000256" key="1">
    <source>
        <dbReference type="ARBA" id="ARBA00004167"/>
    </source>
</evidence>
<dbReference type="InterPro" id="IPR027417">
    <property type="entry name" value="P-loop_NTPase"/>
</dbReference>
<name>A0A420WA98_9PROT</name>
<keyword evidence="6" id="KW-0325">Glycoprotein</keyword>
<accession>A0A420WA98</accession>
<evidence type="ECO:0000256" key="3">
    <source>
        <dbReference type="ARBA" id="ARBA00022692"/>
    </source>
</evidence>
<dbReference type="Proteomes" id="UP000277424">
    <property type="component" value="Unassembled WGS sequence"/>
</dbReference>
<organism evidence="7 8">
    <name type="scientific">Oceanibaculum indicum</name>
    <dbReference type="NCBI Taxonomy" id="526216"/>
    <lineage>
        <taxon>Bacteria</taxon>
        <taxon>Pseudomonadati</taxon>
        <taxon>Pseudomonadota</taxon>
        <taxon>Alphaproteobacteria</taxon>
        <taxon>Rhodospirillales</taxon>
        <taxon>Oceanibaculaceae</taxon>
        <taxon>Oceanibaculum</taxon>
    </lineage>
</organism>
<protein>
    <submittedName>
        <fullName evidence="7">Sulfotransferase family protein</fullName>
    </submittedName>
</protein>
<keyword evidence="5" id="KW-0472">Membrane</keyword>
<evidence type="ECO:0000256" key="5">
    <source>
        <dbReference type="ARBA" id="ARBA00023136"/>
    </source>
</evidence>
<evidence type="ECO:0000256" key="4">
    <source>
        <dbReference type="ARBA" id="ARBA00022989"/>
    </source>
</evidence>
<keyword evidence="2 7" id="KW-0808">Transferase</keyword>
<dbReference type="PANTHER" id="PTHR12812">
    <property type="entry name" value="HEPARAN SULFATE 6-O-SULFOTRANSFERASE 3"/>
    <property type="match status" value="1"/>
</dbReference>
<dbReference type="InterPro" id="IPR010635">
    <property type="entry name" value="Heparan_SO4-6-sulfoTrfase"/>
</dbReference>
<sequence>MPLAAALAPQPPVYFLHINKTAGTSFATVAQRAFAMERTCPAGLVPELLSLPAPRIKSYDYFRGHFGLGLLSLLPRAQAESLTIFTLLRDPVDRTISQINAHFRNPGTALHKAVVARRGDVTACLAEPEIAHMLADYQTRSLGLPLDLAALKIQGPPFRGLQELTAEAARDADPQALLVQAKQTLDRCAMVGLAERFDESVRWLGRWLGVPYDGPAPRRNVSAFNPDTGKPNALSRADLSAATIHRLEEINRLDIALYEHATRLFEARRAA</sequence>
<proteinExistence type="predicted"/>
<gene>
    <name evidence="7" type="ORF">BCL74_3589</name>
</gene>
<dbReference type="GO" id="GO:0017095">
    <property type="term" value="F:heparan sulfate 6-sulfotransferase activity"/>
    <property type="evidence" value="ECO:0007669"/>
    <property type="project" value="TreeGrafter"/>
</dbReference>
<dbReference type="PANTHER" id="PTHR12812:SF0">
    <property type="entry name" value="HEPARAN-SULFATE 6-O-SULFOTRANSFERASE"/>
    <property type="match status" value="1"/>
</dbReference>